<accession>A0A089P3T2</accession>
<feature type="domain" description="Rcc01698-like C-terminal" evidence="4">
    <location>
        <begin position="1044"/>
        <end position="1144"/>
    </location>
</feature>
<sequence>MATLILSSAGAAVGTALGGPIGGMVGRALGSVAGAALGGALSGSGQSTRFVEGPRLADVAGLTSTEGDPIPRVYGRARIGGTLIWATRPLEVADTAVQRAAAPAKAMGGLTGGQRTVTTRYTYFANLAVGLCEGEIAFVRRIWADGKEIDQVGLNLRVHTGGPGQEPDPLIVAKEGAENAPAYRGLAYVVFENLPLAAFGNRVPQFAFEVIRPVNGLFGRVRAVDLIPGASEFGLDPDRVTVDLGLGRTEAANRHQLQRGTDVVASLDALQALCPNLRRVAVVATWFGTDLRAGSCRVVPKVEAAHKRALPEDWRVAGIARDRAEVVSTLPDGSPAYGGSPADAGLTRLVAELARRGLAVSLYPFVMMDVPAGNALPDPHVPGAAQPAYPWRGRITCDPAPGCPRSPDGTAAADAQVAAFFAGGYRAALLHYAGLAAGWAASGVPLAAFVIGSELVGLTRVRGAAGYPAVDALRDLAAALRERLGPAVTLVYGADWTEYGAHVRDGGATVRFPLDALFADPNIGAVGIDWYPPVSDWRDDPDHADLAVTGDIADRAYLKARGASGEAFDWYYADAKDRAAQARRPITDGAAGKPWLYRAKDLVAWWSSPHMERDGGVETRSTAWVPAGKPIWLTEIGVPAVDKGTNGPNVFPDPKSSESAFPPESRALRDELIQLRGLEAVIARFDPAVPGFREADNPVSPVYGGRMVDPDGIFVWAWDARPFPAFPTVRGVWADNANWRVGHWITGRIEGCDLDLLVLRILADFGFDAPVSVEAAAYLDGYVIDRPLTARGALETLAQVYGLDVSAVAGTLRLRGPRRDRPVALAEPDLVRLSEDRPVLHQVRAEESALPRSVELGITESESPDYRRATAAAVRPAGLRRRETRIESAIVTRRETGDGLAEALLDRLIAARDSAVFTVSPRRVELEPGDLLAVPCAVPGGTVLRRIDRIDDAPTGRRIETSGVPPRAGPGRGLPRQMAQAAVAPPAFPGPPLALALDLPIDRGSPTVLQYAAVAAEPWPGAVAIWRAAGDGPLALHRVVDYPACLGRTLSALPAGPLWRIQRDVHLDVALRRGAALASIGEGAMRAGGNLFALLGADGAVELLCAANALLTGPDTYRLSGFLRGLAGSEAAAGRVSPAGSLIVRLDDGAVTPLIDRLDEVGRAFRYRIGPADSDPADPAFTEITATAGLAALTPLRPVHLRARRGADGVRLSWIRRARRDGDAWEPAEIPLDEPEAYAVTLFSAAGTALRTLRAEAQHCIYADEAADFGGAQAHLDVAVAQIGQVAGPGPACRARIPVRTA</sequence>
<feature type="domain" description="Tip attachment protein J" evidence="3">
    <location>
        <begin position="785"/>
        <end position="952"/>
    </location>
</feature>
<evidence type="ECO:0000313" key="6">
    <source>
        <dbReference type="Proteomes" id="UP000029492"/>
    </source>
</evidence>
<reference evidence="5 6" key="1">
    <citation type="journal article" date="2014" name="PLoS ONE">
        <title>Genome Information of Methylobacterium oryzae, a Plant-Probiotic Methylotroph in the Phyllosphere.</title>
        <authorList>
            <person name="Kwak M.J."/>
            <person name="Jeong H."/>
            <person name="Madhaiyan M."/>
            <person name="Lee Y."/>
            <person name="Sa T.M."/>
            <person name="Oh T.K."/>
            <person name="Kim J.F."/>
        </authorList>
    </citation>
    <scope>NUCLEOTIDE SEQUENCE [LARGE SCALE GENOMIC DNA]</scope>
    <source>
        <strain evidence="5 6">CBMB20</strain>
    </source>
</reference>
<dbReference type="SUPFAM" id="SSF51445">
    <property type="entry name" value="(Trans)glycosidases"/>
    <property type="match status" value="1"/>
</dbReference>
<name>A0A089P3T2_9HYPH</name>
<evidence type="ECO:0000259" key="2">
    <source>
        <dbReference type="Pfam" id="PF13547"/>
    </source>
</evidence>
<feature type="region of interest" description="Disordered" evidence="1">
    <location>
        <begin position="955"/>
        <end position="974"/>
    </location>
</feature>
<dbReference type="InterPro" id="IPR017853">
    <property type="entry name" value="GH"/>
</dbReference>
<organism evidence="5 6">
    <name type="scientific">Methylobacterium oryzae CBMB20</name>
    <dbReference type="NCBI Taxonomy" id="693986"/>
    <lineage>
        <taxon>Bacteria</taxon>
        <taxon>Pseudomonadati</taxon>
        <taxon>Pseudomonadota</taxon>
        <taxon>Alphaproteobacteria</taxon>
        <taxon>Hyphomicrobiales</taxon>
        <taxon>Methylobacteriaceae</taxon>
        <taxon>Methylobacterium</taxon>
    </lineage>
</organism>
<dbReference type="CDD" id="cd19607">
    <property type="entry name" value="GTA_TIM-barrel-like"/>
    <property type="match status" value="1"/>
</dbReference>
<dbReference type="HOGENOM" id="CLU_007148_0_0_5"/>
<dbReference type="InterPro" id="IPR025195">
    <property type="entry name" value="GTA_TIM_dom"/>
</dbReference>
<dbReference type="eggNOG" id="ENOG502Z84H">
    <property type="taxonomic scope" value="Bacteria"/>
</dbReference>
<dbReference type="Proteomes" id="UP000029492">
    <property type="component" value="Chromosome"/>
</dbReference>
<dbReference type="Pfam" id="PF13547">
    <property type="entry name" value="GTA_TIM"/>
    <property type="match status" value="1"/>
</dbReference>
<dbReference type="Gene3D" id="3.20.20.80">
    <property type="entry name" value="Glycosidases"/>
    <property type="match status" value="1"/>
</dbReference>
<dbReference type="Pfam" id="PF13550">
    <property type="entry name" value="Phage-tail_3"/>
    <property type="match status" value="1"/>
</dbReference>
<evidence type="ECO:0000313" key="5">
    <source>
        <dbReference type="EMBL" id="AIQ93435.1"/>
    </source>
</evidence>
<dbReference type="InterPro" id="IPR056490">
    <property type="entry name" value="Rcc01698_C"/>
</dbReference>
<evidence type="ECO:0000259" key="3">
    <source>
        <dbReference type="Pfam" id="PF13550"/>
    </source>
</evidence>
<dbReference type="RefSeq" id="WP_043760124.1">
    <property type="nucleotide sequence ID" value="NZ_CP003811.1"/>
</dbReference>
<dbReference type="Pfam" id="PF23666">
    <property type="entry name" value="Rcc01698_C"/>
    <property type="match status" value="1"/>
</dbReference>
<evidence type="ECO:0000259" key="4">
    <source>
        <dbReference type="Pfam" id="PF23666"/>
    </source>
</evidence>
<dbReference type="STRING" id="693986.MOC_5680"/>
<dbReference type="InterPro" id="IPR032876">
    <property type="entry name" value="J_dom"/>
</dbReference>
<dbReference type="EMBL" id="CP003811">
    <property type="protein sequence ID" value="AIQ93435.1"/>
    <property type="molecule type" value="Genomic_DNA"/>
</dbReference>
<dbReference type="KEGG" id="mor:MOC_5680"/>
<keyword evidence="6" id="KW-1185">Reference proteome</keyword>
<gene>
    <name evidence="5" type="ORF">MOC_5680</name>
</gene>
<protein>
    <submittedName>
        <fullName evidence="5">Gene transfer agent</fullName>
    </submittedName>
</protein>
<evidence type="ECO:0000256" key="1">
    <source>
        <dbReference type="SAM" id="MobiDB-lite"/>
    </source>
</evidence>
<feature type="domain" description="GTA TIM-barrel-like" evidence="2">
    <location>
        <begin position="424"/>
        <end position="727"/>
    </location>
</feature>
<proteinExistence type="predicted"/>